<name>A0A388SBR2_9BURK</name>
<sequence length="91" mass="9566">MLSKEGAVSGGNSVVAGKDVFFNGDRGLVGVVVLMGMGMFMIVRVGMIMVVIVMMIVLVFSSVNRHVAVFIRMGMHMGMITTAAAGCTHSV</sequence>
<evidence type="ECO:0000313" key="2">
    <source>
        <dbReference type="EMBL" id="GBO93762.1"/>
    </source>
</evidence>
<organism evidence="2 3">
    <name type="scientific">Mesosutterella multiformis</name>
    <dbReference type="NCBI Taxonomy" id="2259133"/>
    <lineage>
        <taxon>Bacteria</taxon>
        <taxon>Pseudomonadati</taxon>
        <taxon>Pseudomonadota</taxon>
        <taxon>Betaproteobacteria</taxon>
        <taxon>Burkholderiales</taxon>
        <taxon>Sutterellaceae</taxon>
        <taxon>Mesosutterella</taxon>
    </lineage>
</organism>
<accession>A0A388SBR2</accession>
<evidence type="ECO:0000256" key="1">
    <source>
        <dbReference type="SAM" id="Phobius"/>
    </source>
</evidence>
<evidence type="ECO:0000313" key="3">
    <source>
        <dbReference type="Proteomes" id="UP000266091"/>
    </source>
</evidence>
<dbReference type="EMBL" id="BGZJ01000001">
    <property type="protein sequence ID" value="GBO93762.1"/>
    <property type="molecule type" value="Genomic_DNA"/>
</dbReference>
<reference evidence="2 3" key="1">
    <citation type="journal article" date="2018" name="Int. J. Syst. Evol. Microbiol.">
        <title>Mesosutterella multiformis gen. nov., sp. nov., a member of the family Sutterellaceae and Sutterella megalosphaeroides sp. nov., isolated from human faeces.</title>
        <authorList>
            <person name="Sakamoto M."/>
            <person name="Ikeyama N."/>
            <person name="Kunihiro T."/>
            <person name="Iino T."/>
            <person name="Yuki M."/>
            <person name="Ohkuma M."/>
        </authorList>
    </citation>
    <scope>NUCLEOTIDE SEQUENCE [LARGE SCALE GENOMIC DNA]</scope>
    <source>
        <strain evidence="2 3">4NBBH2</strain>
    </source>
</reference>
<proteinExistence type="predicted"/>
<protein>
    <submittedName>
        <fullName evidence="2">Uncharacterized protein</fullName>
    </submittedName>
</protein>
<dbReference type="AlphaFoldDB" id="A0A388SBR2"/>
<keyword evidence="3" id="KW-1185">Reference proteome</keyword>
<keyword evidence="1" id="KW-1133">Transmembrane helix</keyword>
<gene>
    <name evidence="2" type="ORF">MESMUL_11160</name>
</gene>
<keyword evidence="1" id="KW-0472">Membrane</keyword>
<keyword evidence="1" id="KW-0812">Transmembrane</keyword>
<feature type="transmembrane region" description="Helical" evidence="1">
    <location>
        <begin position="27"/>
        <end position="60"/>
    </location>
</feature>
<dbReference type="Proteomes" id="UP000266091">
    <property type="component" value="Unassembled WGS sequence"/>
</dbReference>
<comment type="caution">
    <text evidence="2">The sequence shown here is derived from an EMBL/GenBank/DDBJ whole genome shotgun (WGS) entry which is preliminary data.</text>
</comment>